<dbReference type="InterPro" id="IPR020618">
    <property type="entry name" value="Adenyl_kinase_AK6"/>
</dbReference>
<comment type="catalytic activity">
    <reaction evidence="1 11">
        <text>AMP + ATP = 2 ADP</text>
        <dbReference type="Rhea" id="RHEA:12973"/>
        <dbReference type="ChEBI" id="CHEBI:30616"/>
        <dbReference type="ChEBI" id="CHEBI:456215"/>
        <dbReference type="ChEBI" id="CHEBI:456216"/>
        <dbReference type="EC" id="2.7.4.3"/>
    </reaction>
</comment>
<accession>A0A8A3P9K4</accession>
<dbReference type="FunFam" id="3.40.50.300:FF:000372">
    <property type="entry name" value="Adenylate kinase isoenzyme 6 homolog"/>
    <property type="match status" value="1"/>
</dbReference>
<keyword evidence="4 11" id="KW-0690">Ribosome biogenesis</keyword>
<feature type="compositionally biased region" description="Basic and acidic residues" evidence="12">
    <location>
        <begin position="105"/>
        <end position="121"/>
    </location>
</feature>
<dbReference type="EMBL" id="CP063406">
    <property type="protein sequence ID" value="QSZ30889.1"/>
    <property type="molecule type" value="Genomic_DNA"/>
</dbReference>
<dbReference type="InterPro" id="IPR006828">
    <property type="entry name" value="ASC_dom"/>
</dbReference>
<feature type="compositionally biased region" description="Low complexity" evidence="12">
    <location>
        <begin position="136"/>
        <end position="149"/>
    </location>
</feature>
<keyword evidence="5 11" id="KW-0698">rRNA processing</keyword>
<dbReference type="Gene3D" id="2.60.40.10">
    <property type="entry name" value="Immunoglobulins"/>
    <property type="match status" value="1"/>
</dbReference>
<feature type="binding site" evidence="11">
    <location>
        <position position="638"/>
    </location>
    <ligand>
        <name>ATP</name>
        <dbReference type="ChEBI" id="CHEBI:30616"/>
    </ligand>
</feature>
<evidence type="ECO:0000256" key="4">
    <source>
        <dbReference type="ARBA" id="ARBA00022517"/>
    </source>
</evidence>
<comment type="catalytic activity">
    <reaction evidence="11">
        <text>ATP + H2O = ADP + phosphate + H(+)</text>
        <dbReference type="Rhea" id="RHEA:13065"/>
        <dbReference type="ChEBI" id="CHEBI:15377"/>
        <dbReference type="ChEBI" id="CHEBI:15378"/>
        <dbReference type="ChEBI" id="CHEBI:30616"/>
        <dbReference type="ChEBI" id="CHEBI:43474"/>
        <dbReference type="ChEBI" id="CHEBI:456216"/>
    </reaction>
</comment>
<keyword evidence="9 11" id="KW-0067">ATP-binding</keyword>
<dbReference type="Gene3D" id="6.20.250.60">
    <property type="match status" value="1"/>
</dbReference>
<comment type="similarity">
    <text evidence="11">Belongs to the adenylate kinase family. AK6 subfamily.</text>
</comment>
<dbReference type="InterPro" id="IPR037256">
    <property type="entry name" value="ASC_dom_sf"/>
</dbReference>
<comment type="subunit">
    <text evidence="11">Interacts with small ribosomal subunit protein uS11. Not a structural component of 43S pre-ribosomes, but transiently interacts with them by binding to uS11.</text>
</comment>
<dbReference type="PANTHER" id="PTHR12595">
    <property type="entry name" value="POS9-ACTIVATING FACTOR FAP7-RELATED"/>
    <property type="match status" value="1"/>
</dbReference>
<dbReference type="AlphaFoldDB" id="A0A8A3P9K4"/>
<keyword evidence="3 11" id="KW-0963">Cytoplasm</keyword>
<dbReference type="GO" id="GO:0042274">
    <property type="term" value="P:ribosomal small subunit biogenesis"/>
    <property type="evidence" value="ECO:0007669"/>
    <property type="project" value="UniProtKB-UniRule"/>
</dbReference>
<feature type="compositionally biased region" description="Polar residues" evidence="12">
    <location>
        <begin position="1"/>
        <end position="21"/>
    </location>
</feature>
<evidence type="ECO:0000256" key="9">
    <source>
        <dbReference type="ARBA" id="ARBA00022840"/>
    </source>
</evidence>
<dbReference type="GO" id="GO:0005737">
    <property type="term" value="C:cytoplasm"/>
    <property type="evidence" value="ECO:0007669"/>
    <property type="project" value="UniProtKB-SubCell"/>
</dbReference>
<dbReference type="SMART" id="SM01010">
    <property type="entry name" value="AMPKBI"/>
    <property type="match status" value="1"/>
</dbReference>
<evidence type="ECO:0000256" key="1">
    <source>
        <dbReference type="ARBA" id="ARBA00000582"/>
    </source>
</evidence>
<evidence type="ECO:0000256" key="5">
    <source>
        <dbReference type="ARBA" id="ARBA00022552"/>
    </source>
</evidence>
<dbReference type="InterPro" id="IPR013783">
    <property type="entry name" value="Ig-like_fold"/>
</dbReference>
<feature type="binding site" evidence="11">
    <location>
        <position position="542"/>
    </location>
    <ligand>
        <name>ATP</name>
        <dbReference type="ChEBI" id="CHEBI:30616"/>
    </ligand>
</feature>
<dbReference type="Pfam" id="PF16561">
    <property type="entry name" value="AMPK1_CBM"/>
    <property type="match status" value="1"/>
</dbReference>
<dbReference type="Gene3D" id="3.40.50.300">
    <property type="entry name" value="P-loop containing nucleotide triphosphate hydrolases"/>
    <property type="match status" value="1"/>
</dbReference>
<name>A0A8A3P9K4_9HELO</name>
<dbReference type="Proteomes" id="UP000672032">
    <property type="component" value="Chromosome 2"/>
</dbReference>
<evidence type="ECO:0000259" key="13">
    <source>
        <dbReference type="SMART" id="SM01010"/>
    </source>
</evidence>
<evidence type="ECO:0000313" key="15">
    <source>
        <dbReference type="Proteomes" id="UP000672032"/>
    </source>
</evidence>
<keyword evidence="15" id="KW-1185">Reference proteome</keyword>
<dbReference type="EC" id="2.7.4.3" evidence="11"/>
<evidence type="ECO:0000256" key="7">
    <source>
        <dbReference type="ARBA" id="ARBA00022741"/>
    </source>
</evidence>
<dbReference type="PANTHER" id="PTHR12595:SF0">
    <property type="entry name" value="ADENYLATE KINASE ISOENZYME 6"/>
    <property type="match status" value="1"/>
</dbReference>
<dbReference type="GO" id="GO:0031588">
    <property type="term" value="C:nucleotide-activated protein kinase complex"/>
    <property type="evidence" value="ECO:0007669"/>
    <property type="project" value="UniProtKB-ARBA"/>
</dbReference>
<evidence type="ECO:0000256" key="8">
    <source>
        <dbReference type="ARBA" id="ARBA00022777"/>
    </source>
</evidence>
<keyword evidence="10 11" id="KW-0539">Nucleus</keyword>
<dbReference type="FunFam" id="2.60.40.10:FF:000562">
    <property type="entry name" value="Snf1 kinase complex beta-subunit Gal83"/>
    <property type="match status" value="1"/>
</dbReference>
<feature type="region of interest" description="Disordered" evidence="12">
    <location>
        <begin position="1"/>
        <end position="159"/>
    </location>
</feature>
<dbReference type="GO" id="GO:0004017">
    <property type="term" value="F:AMP kinase activity"/>
    <property type="evidence" value="ECO:0007669"/>
    <property type="project" value="UniProtKB-UniRule"/>
</dbReference>
<comment type="function">
    <text evidence="11">Broad-specificity nucleoside monophosphate (NMP) kinase that catalyzes the reversible transfer of the terminal phosphate group between nucleoside triphosphates and monophosphates. Has also ATPase activity. Involved in the late cytoplasmic maturation steps of the 40S ribosomal particles, specifically 18S rRNA maturation. While NMP activity is not required for ribosome maturation, ATPase activity is. Associates transiently with small ribosomal subunit protein uS11. ATP hydrolysis breaks the interaction with uS11. May temporarily remove uS11 from the ribosome to enable a conformational change of the ribosomal RNA that is needed for the final maturation step of the small ribosomal subunit. Its NMP activity may have a role in nuclear energy homeostasis.</text>
</comment>
<organism evidence="14 15">
    <name type="scientific">Monilinia vaccinii-corymbosi</name>
    <dbReference type="NCBI Taxonomy" id="61207"/>
    <lineage>
        <taxon>Eukaryota</taxon>
        <taxon>Fungi</taxon>
        <taxon>Dikarya</taxon>
        <taxon>Ascomycota</taxon>
        <taxon>Pezizomycotina</taxon>
        <taxon>Leotiomycetes</taxon>
        <taxon>Helotiales</taxon>
        <taxon>Sclerotiniaceae</taxon>
        <taxon>Monilinia</taxon>
    </lineage>
</organism>
<dbReference type="SUPFAM" id="SSF81296">
    <property type="entry name" value="E set domains"/>
    <property type="match status" value="1"/>
</dbReference>
<protein>
    <recommendedName>
        <fullName evidence="11">Adenylate kinase isoenzyme 6 homolog</fullName>
        <shortName evidence="11">AK6</shortName>
        <ecNumber evidence="11">2.7.4.3</ecNumber>
    </recommendedName>
    <alternativeName>
        <fullName evidence="11">Dual activity adenylate kinase/ATPase</fullName>
        <shortName evidence="11">AK/ATPase</shortName>
    </alternativeName>
</protein>
<dbReference type="InterPro" id="IPR014756">
    <property type="entry name" value="Ig_E-set"/>
</dbReference>
<dbReference type="GO" id="GO:0005634">
    <property type="term" value="C:nucleus"/>
    <property type="evidence" value="ECO:0007669"/>
    <property type="project" value="UniProtKB-SubCell"/>
</dbReference>
<dbReference type="InterPro" id="IPR027417">
    <property type="entry name" value="P-loop_NTPase"/>
</dbReference>
<dbReference type="GO" id="GO:0016887">
    <property type="term" value="F:ATP hydrolysis activity"/>
    <property type="evidence" value="ECO:0007669"/>
    <property type="project" value="UniProtKB-UniRule"/>
</dbReference>
<dbReference type="GO" id="GO:0006364">
    <property type="term" value="P:rRNA processing"/>
    <property type="evidence" value="ECO:0007669"/>
    <property type="project" value="UniProtKB-KW"/>
</dbReference>
<dbReference type="CDD" id="cd02859">
    <property type="entry name" value="E_set_AMPKbeta_like_N"/>
    <property type="match status" value="1"/>
</dbReference>
<dbReference type="Pfam" id="PF13238">
    <property type="entry name" value="AAA_18"/>
    <property type="match status" value="1"/>
</dbReference>
<feature type="region of interest" description="NMPbind" evidence="11">
    <location>
        <begin position="562"/>
        <end position="585"/>
    </location>
</feature>
<dbReference type="GO" id="GO:0007165">
    <property type="term" value="P:signal transduction"/>
    <property type="evidence" value="ECO:0007669"/>
    <property type="project" value="UniProtKB-ARBA"/>
</dbReference>
<keyword evidence="8 11" id="KW-0418">Kinase</keyword>
<dbReference type="GO" id="GO:0005524">
    <property type="term" value="F:ATP binding"/>
    <property type="evidence" value="ECO:0007669"/>
    <property type="project" value="UniProtKB-KW"/>
</dbReference>
<dbReference type="SUPFAM" id="SSF160219">
    <property type="entry name" value="AMPKBI-like"/>
    <property type="match status" value="1"/>
</dbReference>
<gene>
    <name evidence="14" type="ORF">DSL72_000447</name>
</gene>
<feature type="binding site" evidence="11">
    <location>
        <position position="544"/>
    </location>
    <ligand>
        <name>ATP</name>
        <dbReference type="ChEBI" id="CHEBI:30616"/>
    </ligand>
</feature>
<comment type="subcellular location">
    <subcellularLocation>
        <location evidence="11">Cytoplasm</location>
    </subcellularLocation>
    <subcellularLocation>
        <location evidence="11">Nucleus</location>
    </subcellularLocation>
</comment>
<proteinExistence type="inferred from homology"/>
<feature type="domain" description="Association with the SNF1 complex (ASC)" evidence="13">
    <location>
        <begin position="370"/>
        <end position="473"/>
    </location>
</feature>
<feature type="compositionally biased region" description="Polar residues" evidence="12">
    <location>
        <begin position="61"/>
        <end position="93"/>
    </location>
</feature>
<evidence type="ECO:0000313" key="14">
    <source>
        <dbReference type="EMBL" id="QSZ30889.1"/>
    </source>
</evidence>
<feature type="binding site" evidence="11">
    <location>
        <position position="546"/>
    </location>
    <ligand>
        <name>ATP</name>
        <dbReference type="ChEBI" id="CHEBI:30616"/>
    </ligand>
</feature>
<feature type="region of interest" description="Disordered" evidence="12">
    <location>
        <begin position="325"/>
        <end position="370"/>
    </location>
</feature>
<evidence type="ECO:0000256" key="6">
    <source>
        <dbReference type="ARBA" id="ARBA00022679"/>
    </source>
</evidence>
<feature type="binding site" evidence="11">
    <location>
        <position position="547"/>
    </location>
    <ligand>
        <name>ATP</name>
        <dbReference type="ChEBI" id="CHEBI:30616"/>
    </ligand>
</feature>
<feature type="region of interest" description="LID" evidence="11">
    <location>
        <begin position="637"/>
        <end position="647"/>
    </location>
</feature>
<evidence type="ECO:0000256" key="2">
    <source>
        <dbReference type="ARBA" id="ARBA00010926"/>
    </source>
</evidence>
<dbReference type="SUPFAM" id="SSF52540">
    <property type="entry name" value="P-loop containing nucleoside triphosphate hydrolases"/>
    <property type="match status" value="1"/>
</dbReference>
<comment type="similarity">
    <text evidence="2">Belongs to the 5'-AMP-activated protein kinase beta subunit family.</text>
</comment>
<dbReference type="InterPro" id="IPR032640">
    <property type="entry name" value="AMPK1_CBM"/>
</dbReference>
<reference evidence="14" key="1">
    <citation type="submission" date="2020-10" db="EMBL/GenBank/DDBJ databases">
        <title>Genome Sequence of Monilinia vaccinii-corymbosi Sheds Light on Mummy Berry Disease Infection of Blueberry and Mating Type.</title>
        <authorList>
            <person name="Yow A.G."/>
            <person name="Zhang Y."/>
            <person name="Bansal K."/>
            <person name="Eacker S.M."/>
            <person name="Sullivan S."/>
            <person name="Liachko I."/>
            <person name="Cubeta M.A."/>
            <person name="Rollins J.A."/>
            <person name="Ashrafi H."/>
        </authorList>
    </citation>
    <scope>NUCLEOTIDE SEQUENCE</scope>
    <source>
        <strain evidence="14">RL-1</strain>
    </source>
</reference>
<dbReference type="Pfam" id="PF04739">
    <property type="entry name" value="AMPKBI"/>
    <property type="match status" value="1"/>
</dbReference>
<evidence type="ECO:0000256" key="3">
    <source>
        <dbReference type="ARBA" id="ARBA00022490"/>
    </source>
</evidence>
<keyword evidence="7 11" id="KW-0547">Nucleotide-binding</keyword>
<sequence>MGNTPSTNTRPAASTPHSNSPAPLIHSNDSSRPSSVRRDPRNLIHSQRTAARAEPSLAQAHGSNVTHRPRNSQSYPAAQFTNSLPSSGFNTPSAHYRELQTALQSHRDEPEADKIAVRDQPTKPVDVPMPSSNYDTTTSRSHSHSLSSTQLPSIDPSGPPIQDMSYHLTRPPRLPLPIEEEVHTPGSPLIAPADTIASAIDIETLDNEPLARRNSALSNTTIDEEDAEEIQIDRTKATVPTLFEWREGGEKVYVTGTIFQWNKKHRLYPVEGERGLLRATIHVRPGTHHVRFIQDGIMKCSALLPTTVDFGNNLVNYIEVSADDLPNDDGSVNIPSEPIGGSESKPEATQPEPVPAEERTKPKPVSRMRPAISQSQFTSEIPQYLIDMDKPEDSKEYRYAITAIEKLPAPPTLPGFLGKPILNANAPMKDDNSVLIMPNHTVLNHLATSSIKNNVLAVSATTRYKRKMLFQRIPYITIERKSPGAQVSPSIPISSKILTEAKRPRIELVTATIPASSSYAHKLSKFAIMRSQPNIIITGTPGVGKTTHCEQLAEITGLKHLSINDVVKERGCHEGWDDELKTWIVDEDKLLDEIEEEVKQGGYIIDWHACELFPKSWIDLVVVLRVDSTLLYDRLKARNYPEAKLQENLDAEIMEVLLEEARESYDAEIVVELRSDTSDEVESNVERIEAWFKQWKKDHVESEE</sequence>
<comment type="caution">
    <text evidence="11">Lacks conserved residue(s) required for the propagation of feature annotation.</text>
</comment>
<keyword evidence="6 11" id="KW-0808">Transferase</keyword>
<evidence type="ECO:0000256" key="11">
    <source>
        <dbReference type="HAMAP-Rule" id="MF_03173"/>
    </source>
</evidence>
<dbReference type="HAMAP" id="MF_00039">
    <property type="entry name" value="Adenylate_kinase_AK6"/>
    <property type="match status" value="1"/>
</dbReference>
<dbReference type="OrthoDB" id="531008at2759"/>
<evidence type="ECO:0000256" key="12">
    <source>
        <dbReference type="SAM" id="MobiDB-lite"/>
    </source>
</evidence>
<evidence type="ECO:0000256" key="10">
    <source>
        <dbReference type="ARBA" id="ARBA00023242"/>
    </source>
</evidence>
<feature type="binding site" evidence="11">
    <location>
        <position position="545"/>
    </location>
    <ligand>
        <name>ATP</name>
        <dbReference type="ChEBI" id="CHEBI:30616"/>
    </ligand>
</feature>